<evidence type="ECO:0000256" key="5">
    <source>
        <dbReference type="RuleBase" id="RU003513"/>
    </source>
</evidence>
<dbReference type="CDD" id="cd03786">
    <property type="entry name" value="GTB_UDP-GlcNAc_2-Epimerase"/>
    <property type="match status" value="1"/>
</dbReference>
<evidence type="ECO:0000313" key="7">
    <source>
        <dbReference type="EMBL" id="TRD11671.1"/>
    </source>
</evidence>
<dbReference type="EC" id="5.1.3.14" evidence="4"/>
<dbReference type="InterPro" id="IPR003331">
    <property type="entry name" value="UDP_GlcNAc_Epimerase_2_dom"/>
</dbReference>
<dbReference type="InterPro" id="IPR029767">
    <property type="entry name" value="WecB-like"/>
</dbReference>
<evidence type="ECO:0000259" key="6">
    <source>
        <dbReference type="Pfam" id="PF02350"/>
    </source>
</evidence>
<evidence type="ECO:0000256" key="3">
    <source>
        <dbReference type="ARBA" id="ARBA00038209"/>
    </source>
</evidence>
<reference evidence="7 8" key="1">
    <citation type="submission" date="2019-06" db="EMBL/GenBank/DDBJ databases">
        <title>Erythrobacter insulae sp. nov., isolated from a tidal flat.</title>
        <authorList>
            <person name="Yoon J.-H."/>
        </authorList>
    </citation>
    <scope>NUCLEOTIDE SEQUENCE [LARGE SCALE GENOMIC DNA]</scope>
    <source>
        <strain evidence="7 8">JBTF-M21</strain>
    </source>
</reference>
<dbReference type="SUPFAM" id="SSF53756">
    <property type="entry name" value="UDP-Glycosyltransferase/glycogen phosphorylase"/>
    <property type="match status" value="1"/>
</dbReference>
<dbReference type="PANTHER" id="PTHR43174:SF2">
    <property type="entry name" value="UDP-N-ACETYLGLUCOSAMINE 2-EPIMERASE"/>
    <property type="match status" value="1"/>
</dbReference>
<keyword evidence="8" id="KW-1185">Reference proteome</keyword>
<dbReference type="Proteomes" id="UP000316343">
    <property type="component" value="Unassembled WGS sequence"/>
</dbReference>
<dbReference type="Gene3D" id="3.40.50.2000">
    <property type="entry name" value="Glycogen Phosphorylase B"/>
    <property type="match status" value="2"/>
</dbReference>
<dbReference type="NCBIfam" id="TIGR00236">
    <property type="entry name" value="wecB"/>
    <property type="match status" value="1"/>
</dbReference>
<dbReference type="GO" id="GO:0008761">
    <property type="term" value="F:UDP-N-acetylglucosamine 2-epimerase activity"/>
    <property type="evidence" value="ECO:0007669"/>
    <property type="project" value="UniProtKB-EC"/>
</dbReference>
<evidence type="ECO:0000256" key="2">
    <source>
        <dbReference type="ARBA" id="ARBA00036080"/>
    </source>
</evidence>
<dbReference type="Pfam" id="PF02350">
    <property type="entry name" value="Epimerase_2"/>
    <property type="match status" value="1"/>
</dbReference>
<gene>
    <name evidence="7" type="ORF">FGU71_07190</name>
</gene>
<protein>
    <recommendedName>
        <fullName evidence="4">UDP-N-acetylglucosamine 2-epimerase (non-hydrolyzing)</fullName>
        <ecNumber evidence="4">5.1.3.14</ecNumber>
    </recommendedName>
</protein>
<dbReference type="RefSeq" id="WP_142787944.1">
    <property type="nucleotide sequence ID" value="NZ_VHJK01000001.1"/>
</dbReference>
<comment type="similarity">
    <text evidence="3 5">Belongs to the UDP-N-acetylglucosamine 2-epimerase family.</text>
</comment>
<dbReference type="EMBL" id="VHJK01000001">
    <property type="protein sequence ID" value="TRD11671.1"/>
    <property type="molecule type" value="Genomic_DNA"/>
</dbReference>
<organism evidence="7 8">
    <name type="scientific">Erythrobacter insulae</name>
    <dbReference type="NCBI Taxonomy" id="2584124"/>
    <lineage>
        <taxon>Bacteria</taxon>
        <taxon>Pseudomonadati</taxon>
        <taxon>Pseudomonadota</taxon>
        <taxon>Alphaproteobacteria</taxon>
        <taxon>Sphingomonadales</taxon>
        <taxon>Erythrobacteraceae</taxon>
        <taxon>Erythrobacter/Porphyrobacter group</taxon>
        <taxon>Erythrobacter</taxon>
    </lineage>
</organism>
<evidence type="ECO:0000256" key="1">
    <source>
        <dbReference type="ARBA" id="ARBA00023235"/>
    </source>
</evidence>
<evidence type="ECO:0000256" key="4">
    <source>
        <dbReference type="ARBA" id="ARBA00038858"/>
    </source>
</evidence>
<keyword evidence="1 5" id="KW-0413">Isomerase</keyword>
<dbReference type="PANTHER" id="PTHR43174">
    <property type="entry name" value="UDP-N-ACETYLGLUCOSAMINE 2-EPIMERASE"/>
    <property type="match status" value="1"/>
</dbReference>
<accession>A0A547PC01</accession>
<sequence>MTKTGSRPRILVTFGTRPEAIKMFPVVQALRKTDRFDVRVAVTAQHREMLDQVMDIAGITPDIDLDLMQPGQSLDALSARIITRFGETLDAEQPDRVLVHGDTLTTMMATLACYFRRIPVGHVEAGLRSGDIYSPWPEEVNRKVTGAVADLHFAPTANAAAALRAENITESAIHVTGNTVIDALLTARSKVAADPSLVPALAPLKERFAGKRIIAVTAHRRENFGEGMRQIAAALKQLAQRGDIAIIYPMHPNPNVLEVMQPALSGIANIALIEPLDYLGFVAMMEASDIVLTDSGGIQEEAPSLGKPVLVMRDTTERPEGVSAGTALLTGANEVSIIREVTRLLDSADAYEAMAKAHNPYGDGTASEQIAQIIGKAH</sequence>
<dbReference type="OrthoDB" id="9803238at2"/>
<dbReference type="AlphaFoldDB" id="A0A547PC01"/>
<comment type="caution">
    <text evidence="7">The sequence shown here is derived from an EMBL/GenBank/DDBJ whole genome shotgun (WGS) entry which is preliminary data.</text>
</comment>
<comment type="catalytic activity">
    <reaction evidence="2">
        <text>UDP-N-acetyl-alpha-D-glucosamine = UDP-N-acetyl-alpha-D-mannosamine</text>
        <dbReference type="Rhea" id="RHEA:17213"/>
        <dbReference type="ChEBI" id="CHEBI:57705"/>
        <dbReference type="ChEBI" id="CHEBI:68623"/>
        <dbReference type="EC" id="5.1.3.14"/>
    </reaction>
</comment>
<name>A0A547PC01_9SPHN</name>
<feature type="domain" description="UDP-N-acetylglucosamine 2-epimerase" evidence="6">
    <location>
        <begin position="28"/>
        <end position="374"/>
    </location>
</feature>
<proteinExistence type="inferred from homology"/>
<evidence type="ECO:0000313" key="8">
    <source>
        <dbReference type="Proteomes" id="UP000316343"/>
    </source>
</evidence>